<dbReference type="Pfam" id="PF21020">
    <property type="entry name" value="Spectrin_4"/>
    <property type="match status" value="1"/>
</dbReference>
<feature type="region of interest" description="Disordered" evidence="22">
    <location>
        <begin position="4574"/>
        <end position="4611"/>
    </location>
</feature>
<dbReference type="GO" id="GO:0005882">
    <property type="term" value="C:intermediate filament"/>
    <property type="evidence" value="ECO:0007669"/>
    <property type="project" value="TreeGrafter"/>
</dbReference>
<feature type="domain" description="SH3" evidence="23">
    <location>
        <begin position="905"/>
        <end position="962"/>
    </location>
</feature>
<feature type="region of interest" description="Disordered" evidence="22">
    <location>
        <begin position="1747"/>
        <end position="1806"/>
    </location>
</feature>
<dbReference type="SMART" id="SM00250">
    <property type="entry name" value="PLEC"/>
    <property type="match status" value="32"/>
</dbReference>
<evidence type="ECO:0000259" key="24">
    <source>
        <dbReference type="PROSITE" id="PS50021"/>
    </source>
</evidence>
<dbReference type="FunFam" id="1.20.58.60:FF:000036">
    <property type="entry name" value="Plectin a"/>
    <property type="match status" value="1"/>
</dbReference>
<dbReference type="GO" id="GO:0045104">
    <property type="term" value="P:intermediate filament cytoskeleton organization"/>
    <property type="evidence" value="ECO:0007669"/>
    <property type="project" value="InterPro"/>
</dbReference>
<dbReference type="FunFam" id="3.30.160.780:FF:000001">
    <property type="entry name" value="Plectin a"/>
    <property type="match status" value="1"/>
</dbReference>
<dbReference type="GO" id="GO:0030056">
    <property type="term" value="C:hemidesmosome"/>
    <property type="evidence" value="ECO:0007669"/>
    <property type="project" value="UniProtKB-SubCell"/>
</dbReference>
<dbReference type="GO" id="GO:0005200">
    <property type="term" value="F:structural constituent of cytoskeleton"/>
    <property type="evidence" value="ECO:0007669"/>
    <property type="project" value="TreeGrafter"/>
</dbReference>
<dbReference type="GO" id="GO:0002934">
    <property type="term" value="P:desmosome organization"/>
    <property type="evidence" value="ECO:0007669"/>
    <property type="project" value="UniProtKB-ARBA"/>
</dbReference>
<gene>
    <name evidence="26" type="primary">pleca</name>
</gene>
<dbReference type="InterPro" id="IPR043197">
    <property type="entry name" value="Plakin"/>
</dbReference>
<protein>
    <recommendedName>
        <fullName evidence="18">Plectin</fullName>
    </recommendedName>
    <alternativeName>
        <fullName evidence="19">Plectin-1</fullName>
    </alternativeName>
</protein>
<feature type="compositionally biased region" description="Basic and acidic residues" evidence="22">
    <location>
        <begin position="2189"/>
        <end position="2244"/>
    </location>
</feature>
<dbReference type="GO" id="GO:0042383">
    <property type="term" value="C:sarcolemma"/>
    <property type="evidence" value="ECO:0007669"/>
    <property type="project" value="TreeGrafter"/>
</dbReference>
<evidence type="ECO:0000256" key="10">
    <source>
        <dbReference type="ARBA" id="ARBA00022949"/>
    </source>
</evidence>
<dbReference type="InterPro" id="IPR001589">
    <property type="entry name" value="Actinin_actin-bd_CS"/>
</dbReference>
<keyword evidence="13" id="KW-0009">Actin-binding</keyword>
<evidence type="ECO:0000256" key="18">
    <source>
        <dbReference type="ARBA" id="ARBA00071000"/>
    </source>
</evidence>
<dbReference type="PANTHER" id="PTHR23169:SF32">
    <property type="entry name" value="PLECTIN ISOFORM X1"/>
    <property type="match status" value="1"/>
</dbReference>
<dbReference type="SMART" id="SM00033">
    <property type="entry name" value="CH"/>
    <property type="match status" value="2"/>
</dbReference>
<dbReference type="GO" id="GO:0048471">
    <property type="term" value="C:perinuclear region of cytoplasm"/>
    <property type="evidence" value="ECO:0007669"/>
    <property type="project" value="TreeGrafter"/>
</dbReference>
<feature type="region of interest" description="Disordered" evidence="22">
    <location>
        <begin position="4336"/>
        <end position="4384"/>
    </location>
</feature>
<dbReference type="FunFam" id="1.20.58.60:FF:000009">
    <property type="entry name" value="dystonin isoform X1"/>
    <property type="match status" value="1"/>
</dbReference>
<evidence type="ECO:0000256" key="16">
    <source>
        <dbReference type="ARBA" id="ARBA00056058"/>
    </source>
</evidence>
<dbReference type="GeneID" id="105890370"/>
<comment type="function">
    <text evidence="16">Involved in the organization of desmosome cell-cell junctions. Of particular importance in cell adhesion in the skin and during cardiac development. May also play a role in the regulation of Wnt, TGF-beta and Hippo signaling pathways.</text>
</comment>
<dbReference type="InterPro" id="IPR049538">
    <property type="entry name" value="PCN-like_spectrin-like_rpt"/>
</dbReference>
<dbReference type="GO" id="GO:0008307">
    <property type="term" value="F:structural constituent of muscle"/>
    <property type="evidence" value="ECO:0007669"/>
    <property type="project" value="TreeGrafter"/>
</dbReference>
<evidence type="ECO:0000256" key="19">
    <source>
        <dbReference type="ARBA" id="ARBA00081353"/>
    </source>
</evidence>
<feature type="region of interest" description="Disordered" evidence="22">
    <location>
        <begin position="2189"/>
        <end position="2275"/>
    </location>
</feature>
<evidence type="ECO:0000313" key="25">
    <source>
        <dbReference type="Proteomes" id="UP000515152"/>
    </source>
</evidence>
<evidence type="ECO:0000256" key="22">
    <source>
        <dbReference type="SAM" id="MobiDB-lite"/>
    </source>
</evidence>
<dbReference type="InterPro" id="IPR001452">
    <property type="entry name" value="SH3_domain"/>
</dbReference>
<evidence type="ECO:0000256" key="4">
    <source>
        <dbReference type="ARBA" id="ARBA00009109"/>
    </source>
</evidence>
<keyword evidence="5 20" id="KW-0728">SH3 domain</keyword>
<dbReference type="GO" id="GO:0042060">
    <property type="term" value="P:wound healing"/>
    <property type="evidence" value="ECO:0007669"/>
    <property type="project" value="TreeGrafter"/>
</dbReference>
<evidence type="ECO:0000256" key="20">
    <source>
        <dbReference type="PROSITE-ProRule" id="PRU00192"/>
    </source>
</evidence>
<feature type="region of interest" description="Disordered" evidence="22">
    <location>
        <begin position="1"/>
        <end position="92"/>
    </location>
</feature>
<feature type="compositionally biased region" description="Basic and acidic residues" evidence="22">
    <location>
        <begin position="1587"/>
        <end position="1601"/>
    </location>
</feature>
<dbReference type="GO" id="GO:0061436">
    <property type="term" value="P:establishment of skin barrier"/>
    <property type="evidence" value="ECO:0007669"/>
    <property type="project" value="UniProtKB-ARBA"/>
</dbReference>
<feature type="coiled-coil region" evidence="21">
    <location>
        <begin position="1223"/>
        <end position="1260"/>
    </location>
</feature>
<dbReference type="Gene3D" id="1.20.58.60">
    <property type="match status" value="5"/>
</dbReference>
<dbReference type="CTD" id="567639"/>
<dbReference type="InterPro" id="IPR035915">
    <property type="entry name" value="Plakin_repeat_sf"/>
</dbReference>
<feature type="coiled-coil region" evidence="21">
    <location>
        <begin position="861"/>
        <end position="888"/>
    </location>
</feature>
<dbReference type="Proteomes" id="UP000515152">
    <property type="component" value="Chromosome 19"/>
</dbReference>
<keyword evidence="14" id="KW-0206">Cytoskeleton</keyword>
<dbReference type="Pfam" id="PF00681">
    <property type="entry name" value="Plectin"/>
    <property type="match status" value="16"/>
</dbReference>
<sequence length="4680" mass="529368">MKGKSAAPAPQREEEDTPPLLAAPAQGKLPSALRKRSKRTLRVVIASEATSSHTAPQDEMEQPRRRALERSASEESHSELSSSPSPGDTLPWNLAKHQRVKRSKSASGDVLDPADRAVIRIADERDRVQKKTFTKWVNKHLLKAQRHITDLYEDLRDGHNLISLLEVLSGETLPREKGRMRFHKLQNVQIALDFLKHRQVKLVNIRNDDIADGNPKLTLGLIWTIILHFQISDIQVNGQSDDMTAKEKLLLWSQRMSEGYHGMRCDNFTTSWRDGKLFNAIIHKHRPAMIDMGKVYRQTNLENLEQAFSVGERELGVTRLLDPEDVDVPHPDEKSIITYVSSMYDVMPRVPDVQDGVKANELELRWQEYYELVTMLLQWMRHHIIVFEERKFPTSYDEIDVLWRQFLKFKETELPAKEADKNRSKHIFRSFEGAVQAGQIKVPSNYHPFDVEKEWGRLHVAILERERLLRTEFERMERLQRIVSKVQMESGVCEEQLNQVETLLQTDVRMLNAGKPAQHTGEVEADLDKAEGMIRLLFNDVQLLKDGRHLQAEQMYRRVYRLHERLVNVRSEYNLRLKSGVTLNQVPMSQMAQAPMSQMSMSQVSMQQQSVSRVRPELDEVTLRYVQDLLAWVEENQRRIDGAEWGADLPSVDSQLGSHRGLHQSVEDFRSKIDRARADESQLTPVSKGAYREYLGKLDLQYAKLLNSSKARLRSLDQLQAFVSAATKELMWLNEKEEEEVNYDWSDRNSNMAAKKDNYSGLMRELEHRERQVNTVQATGDKLLKEGHPGRNTIEAFTAALQTQWSWILQLCCCIETHVKENTAYYQFFNDVKEANDQMKKIHDTMKRKYVCDRSITVTRLEDLLQDSADEKEQLNEFKTHLDGLNRRAKTITQLKPRNPGNPVKAKQPLQAVCDFKQMEITVHRGDDCTLLNNSQPYKWKVRNPKGGEATMPSVCFLVPPTNKEAVESVTELDGGLKKMFVLWQRLHVDMKSLLSWQYLMRDIQHISSWNFFMFKTLKVEEYRLALKNLELHYQNFMKDSPDSEMFGADDRLQAENGFQSARQHYDVLVQSLEQGEQDETLCKTYMSQIRDLRLRLESCENRTVSRLRHPVDKEPLQACAQRASDQKQVQIELESIKKDLGKVATQTESVLASPQASGSMPLLRSELDATLKKMDHVYSLSSVYIDKLKTIDVVIRSTQEAEEGLKKFEGQLRNVNKVPAEEKEVKAHLSQLKELCEDADKEQATFERLDQELQKAAAVHDRMRSVHSERDAELEHYRSLITNMQERWQAVSAQIDLRQRELDNLARQMKLYRESYDWLITWAADAKQRQEKSCAAPIRGASMLKDQLAQEKKLLQEIEKNKDKVDECQKYAKSYIDAVKDYELQLVTYKALGEPLASPAKKSKMDSVSDNIIQEYVNLRTRYSELLTLMSQYIIFITDTQRRLEDEEKTAEKVKAEEQKKMAEMQAELDKQRQLAETHAKAIAKAEKEAEELKLKMKTEVSRRQVVSVDAEKQKQNIQQELHQLKSLSEQEIKTKAEQVEEALQSRIKVEEEIHIIRLQLETTVKQKSTAEAELQQLRDRAAEADRLRKAAQEEAEKLRAQVAEETQRKRKAEEELKKKAEAEKEAAKQKQKALEDLEKYKLQAEEAERCLKQAELEKQRQIKVVEEVAVKSAAAELQSKRLSLVEKTSKLEESLKHEQDAVLQLQGEAEGLKRQQAEASKARGEAETELEKWRQKANEALRLRLQAEEEAQKKSLAQQEAEKQKEVAEREAKKRAKAEEAALKQKEMAEKELEKQRKLADDTAQQKLSAEQELIRLRAEFDHAAQQRALLDAELQRLKNEVNAAVNQRKQLEEELAKVRAEMDVLLQAKSTAERQSMTTTEKSKQLIESEAAKMRVLAEEATRLRSVAEEAKKQRQVAEDEATRQRAEAEKILKEKLAAINEATRLKTEAEIALKEKEAENERLKRKAEDEAYQRKLLEDQAAQHKQDIDEKMNQLKKASDTELGRQKKIVEETEKHRKVVEEEIRILKLSFETASKGKLDLDKELNKLKGIAEETQKSKTKAEQEAEKFRKLAQEEEKKRKEAEEKVKRIQAAEEEAARQRKVAQEEVERLKQKAGEANKQKEVADKEAEQHIVAAKEAALKCSAAEKKAQDILVQQKEDSAAQAKLKEEFEKAKKLAKEAAIAKEKAEKEAALLRQKAEEAERQKQAAEAEAAKQTRAQEDAEKQRKEAQEEAAKRAEAEAAALKQKQQADAEMAKHKQLAEKTLKQKSQVEQELTKVKVQLDETDKQKSVLDGELQRLKNEVGDAMKQKALVEEELSKVKKQMEELVKLKLRIEEENKLLVKKDTETTKNLLEEEAENMKKLAEDAARLSVAAQEAARLREVAEADLAQQRELADKMLKEKMLAIQEATTLKAEAEKLLKAKDKAQEEAHKLLQDKNQMQQRLEVEAEGFQKSLEAERKRQHEATAEAEKLKLQVTQLSQAQAKAEKEAKKYKTQADDIRARLQETERHTSEKVTVVEKLEVQRLQSNKEADDLRKAIGKLEKDKDKLKKEVADVQIKSKEMSDAQQEQIKQEKTLLQKTFLTEKEGLLKKEKAIEEEKKKLEKQLVDETKKATALKDEQERQRKQMEDEKKKLQASMDAALKKQKDAEEEMRNKQKEMQELEKKKLAQEKLLAEENKNLREKLQLLEGAQKSPTSHTKEIEIQTDKVPESEVVTMTMVGATKKVLNGSSEVDGVKKEEPALAFEGIQGKVPAKRLHDVGALSKKEFDKLKKGKTTVQELSKVDKVKMCLQGKDSIGGLIVEPNQKMSIYQALKEKKITPGTAILLLEAQAASGFITDPIKNRKLSVTEAVKEGLVGPELHNKLLSAERAATGFKDPFTGDTISLFEAMKKGLIAEDQATKLLDAQLATGGIIDPVNSHRVPLQTAVKQGQLDDELNKVLSNPPADKKGFIDPDTKESVTYQQLLEKCKPDPETNLPMLPITEKAALSDETYTDEEAKDVLSKASVTVPFGKFMGKTVTIWEVINSEYFTQDQRRDLIRQYKSGKITVEKIIKIVITVVEDKEKSKELTFEGIRSPVTASELLDSKVINKDLFNKLSNGKALIKDISEMDAVKKALKGTNSVAGVLVESTKEKLPIYQAMKKGLIGTEPALNMLEAQAGTGFVIDPVKNQRMTVDEAVKSGLVGPELHEKLLSAERAVSGYKDPYTGKTVSLFEAMNKDLISKDQGIRLLEAQLATGGIIDPVKSYRIQQDVACKRGYFSEELNSLGSPSDTSKVFYDPNTQENVTYTQLKEKCITDKQTGLPLLPLSDKAIKSKEDHKYSEVQTKDALNQATVELHSGPFKGRKVTIWEIIHSEYLTEEQRIELIRQYRSGSITIERIITIVITTIDENETTKKQATFEGLRGPVSASSLLESKIIDKSMYDQLQQGKKKPKDIGDTDAVKKYLQGGDGIGGILLEKSKEKISVYQAMKQKMLTPNTGLALLEAQAATGFIIDPVKNQQFTVDDAVKAGLVGPELHEKLLLAEKSVTGYKDPYTGSKISLLQAMQKQLVLREHAIPLLEAQVATGGVIDPVNGHRVPNDVAIQRGYLTKQVAKSFASPSGDIMGFTDPSTGESATYKQLKEKCTKDPDTGVYLLPLAEAEAPPKEEKSYVYTEEQAQTDLATTTVDIPHESFAGKEMSLWEVMQSNLLPAEEKQRLLEQYRTGKITKERMIIIVIEIIQQRETVKTEQSMSCDVIRRRITIDELYNARIINLETYNLLKAGKKTIREVMEMSTVKGYLFGTGCIAGVISDTFTKVSIYQAMKRNLIKPDLAVSLLEAQAATGFIIDPVKDEMLTVDEAVRKGLVGPETHDKLLSAERAVTGYKDPYSGKVISLYQAMKKDLVPEDYALKLLEAQVATGGAVDPEYSFHLPTEVATQRGYINKEMIDRLSGPNTDVTEFVDPTTDEKMSYAQLLKRCKVDKDSGLHLLSLADKGLLFKGLRKQITLDELLRSNIIDQKTYDELSQGIISVEDISKTIQKYLIGTSCIAGVYVEATKDRLSIYQAMKKNMIRPGTAFELLEAQAATGYVIDPIKNLRLNVSEAVKMGVVGSEFKDKLLSAERAVTGYKDPYSGKVISLFQAMKKGLILKDHGIRLLEAQIATGGIIDPEESHRLPVEMAYKRGLFDEEMNEILTDPSDDTKGFFDPNTEENLTYLQLMERCMTDPETELVLLPLKEKKRERKTSSKSSVRKRRVVIVDPETGKEMSVYEAYRKGLIDHQTYLELAEQECEWEEITISSSDGVVKSMIIDRRSGRQYDIDDAISKGLIDKSALEQYRSGTLSITEFADMLSGNMSGSRSRSSSFGSASGSASSYSSPTPSIKTPATTWNDPTEETGPVAGILDTDTLEKVTITEAMHRNLVDNITGQRLLEAQACTGGIIDPNTGERFSVTDATEKGLVDKIMVDRISLAQKAYNGFEDPRTKTKMSAAQALKKGWLYYEAGQRFLEVQYLTGGLIEPDVQGRVAIDDAVKKGTLDSRTAQKLRDVSAYSKYLNCPKTKLKISYKDAMERSMIEEGTGLRLLEASSQSSKGLYSPYSVSGSGSASGSRPGSRTGSRPGSRRGSFDATGSSGFSMGFSSTSYSSPSFGRRYTAGEHGGGLCVDELKTALKALASGRNCCIEDGITFTLPPMQCPLVA</sequence>
<evidence type="ECO:0000256" key="17">
    <source>
        <dbReference type="ARBA" id="ARBA00060371"/>
    </source>
</evidence>
<name>A0A6P8GT39_CLUHA</name>
<feature type="region of interest" description="Disordered" evidence="22">
    <location>
        <begin position="2055"/>
        <end position="2129"/>
    </location>
</feature>
<evidence type="ECO:0000256" key="13">
    <source>
        <dbReference type="ARBA" id="ARBA00023203"/>
    </source>
</evidence>
<feature type="compositionally biased region" description="Low complexity" evidence="22">
    <location>
        <begin position="4336"/>
        <end position="4360"/>
    </location>
</feature>
<dbReference type="OrthoDB" id="18740at2759"/>
<evidence type="ECO:0000256" key="11">
    <source>
        <dbReference type="ARBA" id="ARBA00022990"/>
    </source>
</evidence>
<feature type="compositionally biased region" description="Basic and acidic residues" evidence="22">
    <location>
        <begin position="2647"/>
        <end position="2667"/>
    </location>
</feature>
<dbReference type="FunFam" id="3.90.1290.10:FF:000002">
    <property type="entry name" value="Plectin a"/>
    <property type="match status" value="1"/>
</dbReference>
<dbReference type="PROSITE" id="PS50021">
    <property type="entry name" value="CH"/>
    <property type="match status" value="2"/>
</dbReference>
<dbReference type="FunFam" id="3.90.1290.10:FF:000001">
    <property type="entry name" value="Plectin a"/>
    <property type="match status" value="5"/>
</dbReference>
<dbReference type="GO" id="GO:0005925">
    <property type="term" value="C:focal adhesion"/>
    <property type="evidence" value="ECO:0007669"/>
    <property type="project" value="TreeGrafter"/>
</dbReference>
<dbReference type="Pfam" id="PF21097">
    <property type="entry name" value="SR_plectin_7"/>
    <property type="match status" value="1"/>
</dbReference>
<dbReference type="GO" id="GO:0060047">
    <property type="term" value="P:heart contraction"/>
    <property type="evidence" value="ECO:0007669"/>
    <property type="project" value="UniProtKB-ARBA"/>
</dbReference>
<dbReference type="Gene3D" id="3.90.1290.10">
    <property type="entry name" value="Plakin repeat"/>
    <property type="match status" value="6"/>
</dbReference>
<feature type="compositionally biased region" description="Basic and acidic residues" evidence="22">
    <location>
        <begin position="1762"/>
        <end position="1803"/>
    </location>
</feature>
<dbReference type="Gene3D" id="1.20.58.1060">
    <property type="match status" value="1"/>
</dbReference>
<evidence type="ECO:0000256" key="12">
    <source>
        <dbReference type="ARBA" id="ARBA00023054"/>
    </source>
</evidence>
<feature type="domain" description="Calponin-homology (CH)" evidence="24">
    <location>
        <begin position="127"/>
        <end position="230"/>
    </location>
</feature>
<evidence type="ECO:0000256" key="21">
    <source>
        <dbReference type="SAM" id="Coils"/>
    </source>
</evidence>
<feature type="compositionally biased region" description="Basic and acidic residues" evidence="22">
    <location>
        <begin position="1712"/>
        <end position="1734"/>
    </location>
</feature>
<evidence type="ECO:0000256" key="1">
    <source>
        <dbReference type="ARBA" id="ARBA00004188"/>
    </source>
</evidence>
<dbReference type="InterPro" id="IPR036872">
    <property type="entry name" value="CH_dom_sf"/>
</dbReference>
<keyword evidence="8" id="KW-0597">Phosphoprotein</keyword>
<dbReference type="CDD" id="cd21188">
    <property type="entry name" value="CH_PLEC-like_rpt1"/>
    <property type="match status" value="1"/>
</dbReference>
<accession>A0A6P8GT39</accession>
<keyword evidence="25" id="KW-1185">Reference proteome</keyword>
<dbReference type="GO" id="GO:0003779">
    <property type="term" value="F:actin binding"/>
    <property type="evidence" value="ECO:0007669"/>
    <property type="project" value="UniProtKB-KW"/>
</dbReference>
<dbReference type="Pfam" id="PF17902">
    <property type="entry name" value="SH3_10"/>
    <property type="match status" value="1"/>
</dbReference>
<dbReference type="InterPro" id="IPR001101">
    <property type="entry name" value="Plectin_repeat"/>
</dbReference>
<dbReference type="SUPFAM" id="SSF46966">
    <property type="entry name" value="Spectrin repeat"/>
    <property type="match status" value="4"/>
</dbReference>
<comment type="subcellular location">
    <subcellularLocation>
        <location evidence="3">Cell junction</location>
        <location evidence="3">Desmosome</location>
    </subcellularLocation>
    <subcellularLocation>
        <location evidence="17">Cell junction</location>
        <location evidence="17">Hemidesmosome</location>
    </subcellularLocation>
    <subcellularLocation>
        <location evidence="1">Cell projection</location>
        <location evidence="1">Podosome</location>
    </subcellularLocation>
    <subcellularLocation>
        <location evidence="2">Cytoplasm</location>
        <location evidence="2">Cytoskeleton</location>
    </subcellularLocation>
</comment>
<dbReference type="SMART" id="SM00150">
    <property type="entry name" value="SPEC"/>
    <property type="match status" value="3"/>
</dbReference>
<feature type="region of interest" description="Disordered" evidence="22">
    <location>
        <begin position="1587"/>
        <end position="1632"/>
    </location>
</feature>
<dbReference type="PROSITE" id="PS50002">
    <property type="entry name" value="SH3"/>
    <property type="match status" value="1"/>
</dbReference>
<dbReference type="SUPFAM" id="SSF47576">
    <property type="entry name" value="Calponin-homology domain, CH-domain"/>
    <property type="match status" value="1"/>
</dbReference>
<dbReference type="Gene3D" id="2.30.30.40">
    <property type="entry name" value="SH3 Domains"/>
    <property type="match status" value="1"/>
</dbReference>
<evidence type="ECO:0000256" key="8">
    <source>
        <dbReference type="ARBA" id="ARBA00022553"/>
    </source>
</evidence>
<comment type="similarity">
    <text evidence="4">Belongs to the plakin or cytolinker family.</text>
</comment>
<evidence type="ECO:0000256" key="2">
    <source>
        <dbReference type="ARBA" id="ARBA00004245"/>
    </source>
</evidence>
<dbReference type="FunFam" id="1.20.58.60:FF:000010">
    <property type="entry name" value="plectin isoform X2"/>
    <property type="match status" value="1"/>
</dbReference>
<keyword evidence="15" id="KW-0966">Cell projection</keyword>
<dbReference type="PANTHER" id="PTHR23169">
    <property type="entry name" value="ENVOPLAKIN"/>
    <property type="match status" value="1"/>
</dbReference>
<dbReference type="FunFam" id="1.10.418.10:FF:000002">
    <property type="entry name" value="Microtubule-actin cross-linking factor 1"/>
    <property type="match status" value="1"/>
</dbReference>
<dbReference type="Pfam" id="PF21019">
    <property type="entry name" value="Spectrin_3"/>
    <property type="match status" value="1"/>
</dbReference>
<dbReference type="InterPro" id="IPR018159">
    <property type="entry name" value="Spectrin/alpha-actinin"/>
</dbReference>
<organism evidence="25 26">
    <name type="scientific">Clupea harengus</name>
    <name type="common">Atlantic herring</name>
    <dbReference type="NCBI Taxonomy" id="7950"/>
    <lineage>
        <taxon>Eukaryota</taxon>
        <taxon>Metazoa</taxon>
        <taxon>Chordata</taxon>
        <taxon>Craniata</taxon>
        <taxon>Vertebrata</taxon>
        <taxon>Euteleostomi</taxon>
        <taxon>Actinopterygii</taxon>
        <taxon>Neopterygii</taxon>
        <taxon>Teleostei</taxon>
        <taxon>Clupei</taxon>
        <taxon>Clupeiformes</taxon>
        <taxon>Clupeoidei</taxon>
        <taxon>Clupeidae</taxon>
        <taxon>Clupea</taxon>
    </lineage>
</organism>
<keyword evidence="7" id="KW-0963">Cytoplasm</keyword>
<feature type="domain" description="Calponin-homology (CH)" evidence="24">
    <location>
        <begin position="243"/>
        <end position="348"/>
    </location>
</feature>
<dbReference type="InterPro" id="IPR041573">
    <property type="entry name" value="Desmoplakin_Spectrin-like"/>
</dbReference>
<dbReference type="GO" id="GO:0030506">
    <property type="term" value="F:ankyrin binding"/>
    <property type="evidence" value="ECO:0007669"/>
    <property type="project" value="TreeGrafter"/>
</dbReference>
<dbReference type="Gene3D" id="1.10.418.10">
    <property type="entry name" value="Calponin-like domain"/>
    <property type="match status" value="2"/>
</dbReference>
<dbReference type="PROSITE" id="PS00020">
    <property type="entry name" value="ACTININ_2"/>
    <property type="match status" value="1"/>
</dbReference>
<evidence type="ECO:0000256" key="3">
    <source>
        <dbReference type="ARBA" id="ARBA00004568"/>
    </source>
</evidence>
<feature type="compositionally biased region" description="Basic and acidic residues" evidence="22">
    <location>
        <begin position="61"/>
        <end position="78"/>
    </location>
</feature>
<feature type="compositionally biased region" description="Basic and acidic residues" evidence="22">
    <location>
        <begin position="1607"/>
        <end position="1632"/>
    </location>
</feature>
<dbReference type="Gene3D" id="3.30.160.780">
    <property type="match status" value="1"/>
</dbReference>
<evidence type="ECO:0000256" key="9">
    <source>
        <dbReference type="ARBA" id="ARBA00022737"/>
    </source>
</evidence>
<dbReference type="FunFam" id="1.10.418.10:FF:000029">
    <property type="entry name" value="plectin isoform X2"/>
    <property type="match status" value="1"/>
</dbReference>
<keyword evidence="9" id="KW-0677">Repeat</keyword>
<feature type="compositionally biased region" description="Low complexity" evidence="22">
    <location>
        <begin position="4578"/>
        <end position="4605"/>
    </location>
</feature>
<dbReference type="InterPro" id="IPR041615">
    <property type="entry name" value="Desmoplakin_SH3"/>
</dbReference>
<proteinExistence type="inferred from homology"/>
<dbReference type="InterPro" id="IPR001715">
    <property type="entry name" value="CH_dom"/>
</dbReference>
<dbReference type="Pfam" id="PF00307">
    <property type="entry name" value="CH"/>
    <property type="match status" value="2"/>
</dbReference>
<feature type="coiled-coil region" evidence="21">
    <location>
        <begin position="1342"/>
        <end position="1369"/>
    </location>
</feature>
<feature type="compositionally biased region" description="Basic and acidic residues" evidence="22">
    <location>
        <begin position="2614"/>
        <end position="2639"/>
    </location>
</feature>
<evidence type="ECO:0000256" key="5">
    <source>
        <dbReference type="ARBA" id="ARBA00022443"/>
    </source>
</evidence>
<dbReference type="GO" id="GO:0002102">
    <property type="term" value="C:podosome"/>
    <property type="evidence" value="ECO:0007669"/>
    <property type="project" value="UniProtKB-SubCell"/>
</dbReference>
<evidence type="ECO:0000256" key="15">
    <source>
        <dbReference type="ARBA" id="ARBA00023273"/>
    </source>
</evidence>
<dbReference type="Pfam" id="PF18373">
    <property type="entry name" value="Spectrin_2"/>
    <property type="match status" value="1"/>
</dbReference>
<dbReference type="CDD" id="cd00176">
    <property type="entry name" value="SPEC"/>
    <property type="match status" value="1"/>
</dbReference>
<reference evidence="26" key="1">
    <citation type="submission" date="2025-08" db="UniProtKB">
        <authorList>
            <consortium name="RefSeq"/>
        </authorList>
    </citation>
    <scope>IDENTIFICATION</scope>
</reference>
<dbReference type="GO" id="GO:0030057">
    <property type="term" value="C:desmosome"/>
    <property type="evidence" value="ECO:0007669"/>
    <property type="project" value="UniProtKB-SubCell"/>
</dbReference>
<evidence type="ECO:0000256" key="6">
    <source>
        <dbReference type="ARBA" id="ARBA00022481"/>
    </source>
</evidence>
<keyword evidence="11" id="KW-0007">Acetylation</keyword>
<evidence type="ECO:0000256" key="7">
    <source>
        <dbReference type="ARBA" id="ARBA00022490"/>
    </source>
</evidence>
<dbReference type="RefSeq" id="XP_031441788.1">
    <property type="nucleotide sequence ID" value="XM_031585928.2"/>
</dbReference>
<dbReference type="PROSITE" id="PS00019">
    <property type="entry name" value="ACTININ_1"/>
    <property type="match status" value="1"/>
</dbReference>
<evidence type="ECO:0000313" key="26">
    <source>
        <dbReference type="RefSeq" id="XP_031441788.1"/>
    </source>
</evidence>
<feature type="compositionally biased region" description="Polar residues" evidence="22">
    <location>
        <begin position="4361"/>
        <end position="4374"/>
    </location>
</feature>
<keyword evidence="6" id="KW-0488">Methylation</keyword>
<dbReference type="GO" id="GO:0031101">
    <property type="term" value="P:fin regeneration"/>
    <property type="evidence" value="ECO:0007669"/>
    <property type="project" value="UniProtKB-ARBA"/>
</dbReference>
<dbReference type="GO" id="GO:0031581">
    <property type="term" value="P:hemidesmosome assembly"/>
    <property type="evidence" value="ECO:0007669"/>
    <property type="project" value="TreeGrafter"/>
</dbReference>
<evidence type="ECO:0000259" key="23">
    <source>
        <dbReference type="PROSITE" id="PS50002"/>
    </source>
</evidence>
<keyword evidence="12 21" id="KW-0175">Coiled coil</keyword>
<keyword evidence="10" id="KW-0965">Cell junction</keyword>
<feature type="region of interest" description="Disordered" evidence="22">
    <location>
        <begin position="2614"/>
        <end position="2667"/>
    </location>
</feature>
<dbReference type="SUPFAM" id="SSF75399">
    <property type="entry name" value="Plakin repeat"/>
    <property type="match status" value="7"/>
</dbReference>
<feature type="compositionally biased region" description="Basic and acidic residues" evidence="22">
    <location>
        <begin position="2253"/>
        <end position="2275"/>
    </location>
</feature>
<evidence type="ECO:0000256" key="14">
    <source>
        <dbReference type="ARBA" id="ARBA00023212"/>
    </source>
</evidence>
<feature type="region of interest" description="Disordered" evidence="22">
    <location>
        <begin position="1710"/>
        <end position="1734"/>
    </location>
</feature>
<dbReference type="GO" id="GO:0045296">
    <property type="term" value="F:cadherin binding"/>
    <property type="evidence" value="ECO:0007669"/>
    <property type="project" value="TreeGrafter"/>
</dbReference>
<dbReference type="KEGG" id="char:105890370"/>